<comment type="caution">
    <text evidence="1">The sequence shown here is derived from an EMBL/GenBank/DDBJ whole genome shotgun (WGS) entry which is preliminary data.</text>
</comment>
<keyword evidence="2" id="KW-1185">Reference proteome</keyword>
<dbReference type="AlphaFoldDB" id="A0A1Q5UBF6"/>
<gene>
    <name evidence="1" type="ORF">PENSUB_4818</name>
</gene>
<dbReference type="Proteomes" id="UP000186955">
    <property type="component" value="Unassembled WGS sequence"/>
</dbReference>
<name>A0A1Q5UBF6_9EURO</name>
<proteinExistence type="predicted"/>
<organism evidence="1 2">
    <name type="scientific">Penicillium subrubescens</name>
    <dbReference type="NCBI Taxonomy" id="1316194"/>
    <lineage>
        <taxon>Eukaryota</taxon>
        <taxon>Fungi</taxon>
        <taxon>Dikarya</taxon>
        <taxon>Ascomycota</taxon>
        <taxon>Pezizomycotina</taxon>
        <taxon>Eurotiomycetes</taxon>
        <taxon>Eurotiomycetidae</taxon>
        <taxon>Eurotiales</taxon>
        <taxon>Aspergillaceae</taxon>
        <taxon>Penicillium</taxon>
    </lineage>
</organism>
<sequence length="85" mass="9561">MKLAIFPESIATEIVYGAHSDKRAAFLVNHKFVDSFATGFFWSVYKGLVDPQAKQHAVQPKAARSLQYKRFWATWAGVTAVSAWL</sequence>
<accession>A0A1Q5UBF6</accession>
<dbReference type="EMBL" id="MNBE01000446">
    <property type="protein sequence ID" value="OKP09797.1"/>
    <property type="molecule type" value="Genomic_DNA"/>
</dbReference>
<protein>
    <submittedName>
        <fullName evidence="1">Uncharacterized protein</fullName>
    </submittedName>
</protein>
<evidence type="ECO:0000313" key="1">
    <source>
        <dbReference type="EMBL" id="OKP09797.1"/>
    </source>
</evidence>
<evidence type="ECO:0000313" key="2">
    <source>
        <dbReference type="Proteomes" id="UP000186955"/>
    </source>
</evidence>
<reference evidence="1 2" key="1">
    <citation type="submission" date="2016-10" db="EMBL/GenBank/DDBJ databases">
        <title>Genome sequence of the ascomycete fungus Penicillium subrubescens.</title>
        <authorList>
            <person name="De Vries R.P."/>
            <person name="Peng M."/>
            <person name="Dilokpimol A."/>
            <person name="Hilden K."/>
            <person name="Makela M.R."/>
            <person name="Grigoriev I."/>
            <person name="Riley R."/>
            <person name="Granchi Z."/>
        </authorList>
    </citation>
    <scope>NUCLEOTIDE SEQUENCE [LARGE SCALE GENOMIC DNA]</scope>
    <source>
        <strain evidence="1 2">CBS 132785</strain>
    </source>
</reference>